<dbReference type="EMBL" id="JAGKQM010000009">
    <property type="protein sequence ID" value="KAH0912254.1"/>
    <property type="molecule type" value="Genomic_DNA"/>
</dbReference>
<sequence length="731" mass="82423">MIKYFKDYIYVLSRDEEGDSQVCSSPTVIQLSGGSAVSQGRLPYTPCGTADTPRNDLFLTSLPRNDLRLRFPLKLGYRLDLHFPSFAPRLSTRSSPLRSPICSVSSPRSSTRPPTSSSGTGVQDYRMGSSYRSKSTHMVDIKGKGILYEDDDEPIKLTDHDTSKNIDEFKLSLIGKILIHKKQSVEKLLQKMPVQWGMEERITANDLGNGKGAGLCSSAGPMFVLVRWEPIVHDDYPWIVPFWTRLIGVPLHLWTENNLREIGSRLGHVHQDTIELIEGRMLLDIDSRRPLKFARKAESPEGDEVTIEIKYEMLFKHCSTCGMLTHEKEYCPSLQRQGVFARVQTQENRLSMSSHALGKKDTNASHLNNAAVRFDSGARNYRLDLPREAYKRHDDRIIRWRDEQPGRKRYGGARQEAKPYDRYNGASWREKKPQAQTRHDRVEVREETVVRDRLEWKSPGRPDGSYGHQMRVASPLPRESAKSMQADREASALQSQAPMLAEQRSVGVPKRIASAIVTPSRGTPRSLAFETLTQQDPKPATEDEQVIEALNDMDITEQLDGGMMDCEMQNDDLMGLELAEMEEKSGHERADHGAEQISQKPSGRSSKHIKHGYKSSASLGGQTKKFEILLRGSPQKRSSSSLSVRVALHNPQDFPDLPNDIFKVISILKKFKECRSCLNVIAHAVNMITMEIACSVTRDGRYQGGPQWLSSLLEAEAGELAIHTYISINMH</sequence>
<feature type="region of interest" description="Disordered" evidence="1">
    <location>
        <begin position="456"/>
        <end position="483"/>
    </location>
</feature>
<name>A0ABQ8C5B1_BRANA</name>
<evidence type="ECO:0000313" key="3">
    <source>
        <dbReference type="EMBL" id="KAH0912254.1"/>
    </source>
</evidence>
<reference evidence="3 4" key="1">
    <citation type="submission" date="2021-05" db="EMBL/GenBank/DDBJ databases">
        <title>Genome Assembly of Synthetic Allotetraploid Brassica napus Reveals Homoeologous Exchanges between Subgenomes.</title>
        <authorList>
            <person name="Davis J.T."/>
        </authorList>
    </citation>
    <scope>NUCLEOTIDE SEQUENCE [LARGE SCALE GENOMIC DNA]</scope>
    <source>
        <strain evidence="4">cv. Da-Ae</strain>
        <tissue evidence="3">Seedling</tissue>
    </source>
</reference>
<dbReference type="PANTHER" id="PTHR31286">
    <property type="entry name" value="GLYCINE-RICH CELL WALL STRUCTURAL PROTEIN 1.8-LIKE"/>
    <property type="match status" value="1"/>
</dbReference>
<feature type="region of interest" description="Disordered" evidence="1">
    <location>
        <begin position="91"/>
        <end position="129"/>
    </location>
</feature>
<gene>
    <name evidence="3" type="ORF">HID58_035575</name>
</gene>
<accession>A0ABQ8C5B1</accession>
<dbReference type="Proteomes" id="UP000824890">
    <property type="component" value="Unassembled WGS sequence"/>
</dbReference>
<evidence type="ECO:0000259" key="2">
    <source>
        <dbReference type="Pfam" id="PF14392"/>
    </source>
</evidence>
<feature type="region of interest" description="Disordered" evidence="1">
    <location>
        <begin position="582"/>
        <end position="618"/>
    </location>
</feature>
<comment type="caution">
    <text evidence="3">The sequence shown here is derived from an EMBL/GenBank/DDBJ whole genome shotgun (WGS) entry which is preliminary data.</text>
</comment>
<dbReference type="InterPro" id="IPR025836">
    <property type="entry name" value="Zn_knuckle_CX2CX4HX4C"/>
</dbReference>
<evidence type="ECO:0000313" key="4">
    <source>
        <dbReference type="Proteomes" id="UP000824890"/>
    </source>
</evidence>
<dbReference type="Pfam" id="PF14392">
    <property type="entry name" value="zf-CCHC_4"/>
    <property type="match status" value="1"/>
</dbReference>
<feature type="region of interest" description="Disordered" evidence="1">
    <location>
        <begin position="407"/>
        <end position="442"/>
    </location>
</feature>
<feature type="compositionally biased region" description="Basic and acidic residues" evidence="1">
    <location>
        <begin position="428"/>
        <end position="442"/>
    </location>
</feature>
<evidence type="ECO:0000256" key="1">
    <source>
        <dbReference type="SAM" id="MobiDB-lite"/>
    </source>
</evidence>
<protein>
    <recommendedName>
        <fullName evidence="2">Zinc knuckle CX2CX4HX4C domain-containing protein</fullName>
    </recommendedName>
</protein>
<feature type="domain" description="Zinc knuckle CX2CX4HX4C" evidence="2">
    <location>
        <begin position="285"/>
        <end position="332"/>
    </location>
</feature>
<keyword evidence="4" id="KW-1185">Reference proteome</keyword>
<feature type="compositionally biased region" description="Low complexity" evidence="1">
    <location>
        <begin position="91"/>
        <end position="122"/>
    </location>
</feature>
<dbReference type="PANTHER" id="PTHR31286:SF162">
    <property type="entry name" value="DUF4283 DOMAIN-CONTAINING PROTEIN-RELATED"/>
    <property type="match status" value="1"/>
</dbReference>
<feature type="compositionally biased region" description="Basic and acidic residues" evidence="1">
    <location>
        <begin position="582"/>
        <end position="594"/>
    </location>
</feature>
<dbReference type="InterPro" id="IPR040256">
    <property type="entry name" value="At4g02000-like"/>
</dbReference>
<proteinExistence type="predicted"/>
<organism evidence="3 4">
    <name type="scientific">Brassica napus</name>
    <name type="common">Rape</name>
    <dbReference type="NCBI Taxonomy" id="3708"/>
    <lineage>
        <taxon>Eukaryota</taxon>
        <taxon>Viridiplantae</taxon>
        <taxon>Streptophyta</taxon>
        <taxon>Embryophyta</taxon>
        <taxon>Tracheophyta</taxon>
        <taxon>Spermatophyta</taxon>
        <taxon>Magnoliopsida</taxon>
        <taxon>eudicotyledons</taxon>
        <taxon>Gunneridae</taxon>
        <taxon>Pentapetalae</taxon>
        <taxon>rosids</taxon>
        <taxon>malvids</taxon>
        <taxon>Brassicales</taxon>
        <taxon>Brassicaceae</taxon>
        <taxon>Brassiceae</taxon>
        <taxon>Brassica</taxon>
    </lineage>
</organism>